<feature type="transmembrane region" description="Helical" evidence="8">
    <location>
        <begin position="180"/>
        <end position="196"/>
    </location>
</feature>
<dbReference type="InterPro" id="IPR050297">
    <property type="entry name" value="LipidA_mod_glycosyltrf_83"/>
</dbReference>
<evidence type="ECO:0000313" key="11">
    <source>
        <dbReference type="Proteomes" id="UP001169063"/>
    </source>
</evidence>
<dbReference type="InterPro" id="IPR038731">
    <property type="entry name" value="RgtA/B/C-like"/>
</dbReference>
<feature type="transmembrane region" description="Helical" evidence="8">
    <location>
        <begin position="286"/>
        <end position="306"/>
    </location>
</feature>
<dbReference type="RefSeq" id="WP_302109897.1">
    <property type="nucleotide sequence ID" value="NZ_JAUKTR010000003.1"/>
</dbReference>
<feature type="domain" description="Glycosyltransferase RgtA/B/C/D-like" evidence="9">
    <location>
        <begin position="60"/>
        <end position="223"/>
    </location>
</feature>
<reference evidence="10" key="1">
    <citation type="submission" date="2023-07" db="EMBL/GenBank/DDBJ databases">
        <title>Brevundimonas soil sp. nov., isolated from the soil of chemical plant.</title>
        <authorList>
            <person name="Wu N."/>
        </authorList>
    </citation>
    <scope>NUCLEOTIDE SEQUENCE</scope>
    <source>
        <strain evidence="10">XZ-24</strain>
    </source>
</reference>
<feature type="transmembrane region" description="Helical" evidence="8">
    <location>
        <begin position="110"/>
        <end position="129"/>
    </location>
</feature>
<protein>
    <submittedName>
        <fullName evidence="10">Glycosyltransferase family 39 protein</fullName>
        <ecNumber evidence="10">2.4.-.-</ecNumber>
    </submittedName>
</protein>
<dbReference type="PANTHER" id="PTHR33908">
    <property type="entry name" value="MANNOSYLTRANSFERASE YKCB-RELATED"/>
    <property type="match status" value="1"/>
</dbReference>
<feature type="transmembrane region" description="Helical" evidence="8">
    <location>
        <begin position="312"/>
        <end position="331"/>
    </location>
</feature>
<keyword evidence="7 8" id="KW-0472">Membrane</keyword>
<evidence type="ECO:0000256" key="7">
    <source>
        <dbReference type="ARBA" id="ARBA00023136"/>
    </source>
</evidence>
<dbReference type="EC" id="2.4.-.-" evidence="10"/>
<proteinExistence type="predicted"/>
<keyword evidence="5 8" id="KW-0812">Transmembrane</keyword>
<evidence type="ECO:0000256" key="2">
    <source>
        <dbReference type="ARBA" id="ARBA00022475"/>
    </source>
</evidence>
<feature type="transmembrane region" description="Helical" evidence="8">
    <location>
        <begin position="56"/>
        <end position="77"/>
    </location>
</feature>
<accession>A0ABT8SLN5</accession>
<sequence length="514" mass="54957">MPPERTDAAPMSDPLRWGALLILGLTAVRLVALFLSPLELYPDEAQYWLWSRDLAFGYFSKPPMIAWLIALTTAIAGDSEAGVRLFAPLLHAGTAFVLMAVALRLSDRITAFWAALIYSLMPGVQLSAGLASTDAALLFFLSLALLAYVELDRRQGREALVAAAGLGAALGLAFLSKYAAIYFLIGAALHAVLSHGGRARWSWARGSVAAGALAVFIAPNLLWNAANDFATVSHTAANANLGADLFHPAQAAEFVASQLGVFGPVPFVLLIWAMVRAFRRRSEPEIMLAALTIPPLLIVTVEAFLSRANANWAAAAYVPGSVLAALMLVSLARARRWWQGGVALPQGALAAVFLVAAISPAAADALGLSNSFKRARGWEAASRLIMDEARDQGVATIATDDRFLFNSLAFYERERLALPGAPVLRMWVRTGRAATEAERAAPLDAGAPGPVLLASLEGKYAPEMQRDFASTVAPSTARVRLDRKRVRRVEMMIAQGFRPGPRDAEGKPIPQAAP</sequence>
<dbReference type="GO" id="GO:0016757">
    <property type="term" value="F:glycosyltransferase activity"/>
    <property type="evidence" value="ECO:0007669"/>
    <property type="project" value="UniProtKB-KW"/>
</dbReference>
<evidence type="ECO:0000256" key="5">
    <source>
        <dbReference type="ARBA" id="ARBA00022692"/>
    </source>
</evidence>
<evidence type="ECO:0000256" key="1">
    <source>
        <dbReference type="ARBA" id="ARBA00004651"/>
    </source>
</evidence>
<keyword evidence="4 10" id="KW-0808">Transferase</keyword>
<name>A0ABT8SLN5_9CAUL</name>
<keyword evidence="2" id="KW-1003">Cell membrane</keyword>
<evidence type="ECO:0000256" key="3">
    <source>
        <dbReference type="ARBA" id="ARBA00022676"/>
    </source>
</evidence>
<dbReference type="Proteomes" id="UP001169063">
    <property type="component" value="Unassembled WGS sequence"/>
</dbReference>
<comment type="caution">
    <text evidence="10">The sequence shown here is derived from an EMBL/GenBank/DDBJ whole genome shotgun (WGS) entry which is preliminary data.</text>
</comment>
<evidence type="ECO:0000256" key="8">
    <source>
        <dbReference type="SAM" id="Phobius"/>
    </source>
</evidence>
<evidence type="ECO:0000256" key="4">
    <source>
        <dbReference type="ARBA" id="ARBA00022679"/>
    </source>
</evidence>
<organism evidence="10 11">
    <name type="scientific">Peiella sedimenti</name>
    <dbReference type="NCBI Taxonomy" id="3061083"/>
    <lineage>
        <taxon>Bacteria</taxon>
        <taxon>Pseudomonadati</taxon>
        <taxon>Pseudomonadota</taxon>
        <taxon>Alphaproteobacteria</taxon>
        <taxon>Caulobacterales</taxon>
        <taxon>Caulobacteraceae</taxon>
        <taxon>Peiella</taxon>
    </lineage>
</organism>
<feature type="transmembrane region" description="Helical" evidence="8">
    <location>
        <begin position="15"/>
        <end position="35"/>
    </location>
</feature>
<evidence type="ECO:0000313" key="10">
    <source>
        <dbReference type="EMBL" id="MDO1559468.1"/>
    </source>
</evidence>
<feature type="transmembrane region" description="Helical" evidence="8">
    <location>
        <begin position="254"/>
        <end position="274"/>
    </location>
</feature>
<evidence type="ECO:0000259" key="9">
    <source>
        <dbReference type="Pfam" id="PF13231"/>
    </source>
</evidence>
<dbReference type="PANTHER" id="PTHR33908:SF11">
    <property type="entry name" value="MEMBRANE PROTEIN"/>
    <property type="match status" value="1"/>
</dbReference>
<dbReference type="EMBL" id="JAUKTR010000003">
    <property type="protein sequence ID" value="MDO1559468.1"/>
    <property type="molecule type" value="Genomic_DNA"/>
</dbReference>
<gene>
    <name evidence="10" type="ORF">Q0812_08510</name>
</gene>
<keyword evidence="6 8" id="KW-1133">Transmembrane helix</keyword>
<keyword evidence="3 10" id="KW-0328">Glycosyltransferase</keyword>
<evidence type="ECO:0000256" key="6">
    <source>
        <dbReference type="ARBA" id="ARBA00022989"/>
    </source>
</evidence>
<comment type="subcellular location">
    <subcellularLocation>
        <location evidence="1">Cell membrane</location>
        <topology evidence="1">Multi-pass membrane protein</topology>
    </subcellularLocation>
</comment>
<feature type="transmembrane region" description="Helical" evidence="8">
    <location>
        <begin position="203"/>
        <end position="223"/>
    </location>
</feature>
<dbReference type="Pfam" id="PF13231">
    <property type="entry name" value="PMT_2"/>
    <property type="match status" value="1"/>
</dbReference>
<feature type="transmembrane region" description="Helical" evidence="8">
    <location>
        <begin position="343"/>
        <end position="363"/>
    </location>
</feature>
<feature type="transmembrane region" description="Helical" evidence="8">
    <location>
        <begin position="83"/>
        <end position="103"/>
    </location>
</feature>
<keyword evidence="11" id="KW-1185">Reference proteome</keyword>